<gene>
    <name evidence="1" type="ORF">DVR09_15060</name>
</gene>
<accession>A0A345YIM1</accession>
<evidence type="ECO:0000313" key="1">
    <source>
        <dbReference type="EMBL" id="AXK43773.1"/>
    </source>
</evidence>
<dbReference type="RefSeq" id="WP_115418086.1">
    <property type="nucleotide sequence ID" value="NZ_CP031358.1"/>
</dbReference>
<dbReference type="Proteomes" id="UP000254508">
    <property type="component" value="Plasmid unnamed"/>
</dbReference>
<reference evidence="1 2" key="1">
    <citation type="submission" date="2018-07" db="EMBL/GenBank/DDBJ databases">
        <title>Genome sequence of Erythrobacter strain YH-07, an antagonistic bacterium isolated from Yellow Sea.</title>
        <authorList>
            <person name="Tang T."/>
            <person name="Liu Q."/>
            <person name="Sun X."/>
        </authorList>
    </citation>
    <scope>NUCLEOTIDE SEQUENCE [LARGE SCALE GENOMIC DNA]</scope>
    <source>
        <strain evidence="1 2">YH-07</strain>
        <plasmid evidence="1 2">unnamed</plasmid>
    </source>
</reference>
<protein>
    <submittedName>
        <fullName evidence="1">Uncharacterized protein</fullName>
    </submittedName>
</protein>
<geneLocation type="plasmid" evidence="1 2">
    <name>unnamed</name>
</geneLocation>
<proteinExistence type="predicted"/>
<sequence length="160" mass="17459">MHQHENLPPKGYTQICATPTHGDCIPDHVVTMELAEGSFPSIIRALNLIREDSGGPAWPPETAPLIAARWQPYLGEIEAALALLSDSKPAPEDTATLELVAKNGFSYCESEIYTFCAGEHTSMLAIQARSPGLRLASKMLNDFFEGWTTYADHGFNPLAD</sequence>
<keyword evidence="1" id="KW-0614">Plasmid</keyword>
<keyword evidence="2" id="KW-1185">Reference proteome</keyword>
<name>A0A345YIM1_9SPHN</name>
<dbReference type="KEGG" id="err:DVR09_15060"/>
<organism evidence="1 2">
    <name type="scientific">Erythrobacter aureus</name>
    <dbReference type="NCBI Taxonomy" id="2182384"/>
    <lineage>
        <taxon>Bacteria</taxon>
        <taxon>Pseudomonadati</taxon>
        <taxon>Pseudomonadota</taxon>
        <taxon>Alphaproteobacteria</taxon>
        <taxon>Sphingomonadales</taxon>
        <taxon>Erythrobacteraceae</taxon>
        <taxon>Erythrobacter/Porphyrobacter group</taxon>
        <taxon>Erythrobacter</taxon>
    </lineage>
</organism>
<evidence type="ECO:0000313" key="2">
    <source>
        <dbReference type="Proteomes" id="UP000254508"/>
    </source>
</evidence>
<dbReference type="AlphaFoldDB" id="A0A345YIM1"/>
<dbReference type="EMBL" id="CP031358">
    <property type="protein sequence ID" value="AXK43773.1"/>
    <property type="molecule type" value="Genomic_DNA"/>
</dbReference>